<feature type="compositionally biased region" description="Low complexity" evidence="1">
    <location>
        <begin position="89"/>
        <end position="107"/>
    </location>
</feature>
<feature type="region of interest" description="Disordered" evidence="1">
    <location>
        <begin position="26"/>
        <end position="60"/>
    </location>
</feature>
<gene>
    <name evidence="2" type="ORF">FSC10_06665</name>
</gene>
<feature type="region of interest" description="Disordered" evidence="1">
    <location>
        <begin position="72"/>
        <end position="145"/>
    </location>
</feature>
<proteinExistence type="predicted"/>
<sequence length="145" mass="15472">MMNKKLLICGALATGLLLTACVKKEAPKEEEQTEVAAASEATPVEQPNFETLEPAEQDQPLIEEIPETVEVIREETPNTTTEIRRETRPAQSTPATAPAASQPAQAPNTQDSETEYKPKTNSGAEQSEDDAVADAIAAATPALEN</sequence>
<feature type="compositionally biased region" description="Low complexity" evidence="1">
    <location>
        <begin position="133"/>
        <end position="145"/>
    </location>
</feature>
<evidence type="ECO:0000256" key="1">
    <source>
        <dbReference type="SAM" id="MobiDB-lite"/>
    </source>
</evidence>
<accession>A0AAE6WU41</accession>
<protein>
    <submittedName>
        <fullName evidence="2">Internalin</fullName>
    </submittedName>
</protein>
<reference evidence="2 3" key="1">
    <citation type="submission" date="2019-09" db="EMBL/GenBank/DDBJ databases">
        <title>Non-baumannii Acinetobacter spp. carrying blaNDM-1 isolated in China.</title>
        <authorList>
            <person name="Cui C."/>
            <person name="Chen C."/>
            <person name="Sun J."/>
            <person name="Liu Y."/>
        </authorList>
    </citation>
    <scope>NUCLEOTIDE SEQUENCE [LARGE SCALE GENOMIC DNA]</scope>
    <source>
        <strain evidence="2 3">HZE23-1</strain>
    </source>
</reference>
<name>A0AAE6WU41_9GAMM</name>
<dbReference type="PROSITE" id="PS51257">
    <property type="entry name" value="PROKAR_LIPOPROTEIN"/>
    <property type="match status" value="1"/>
</dbReference>
<organism evidence="2 3">
    <name type="scientific">Acinetobacter schindleri</name>
    <dbReference type="NCBI Taxonomy" id="108981"/>
    <lineage>
        <taxon>Bacteria</taxon>
        <taxon>Pseudomonadati</taxon>
        <taxon>Pseudomonadota</taxon>
        <taxon>Gammaproteobacteria</taxon>
        <taxon>Moraxellales</taxon>
        <taxon>Moraxellaceae</taxon>
        <taxon>Acinetobacter</taxon>
    </lineage>
</organism>
<evidence type="ECO:0000313" key="3">
    <source>
        <dbReference type="Proteomes" id="UP000503505"/>
    </source>
</evidence>
<feature type="compositionally biased region" description="Basic and acidic residues" evidence="1">
    <location>
        <begin position="72"/>
        <end position="88"/>
    </location>
</feature>
<evidence type="ECO:0000313" key="2">
    <source>
        <dbReference type="EMBL" id="QIC67068.1"/>
    </source>
</evidence>
<dbReference type="EMBL" id="CP044463">
    <property type="protein sequence ID" value="QIC67068.1"/>
    <property type="molecule type" value="Genomic_DNA"/>
</dbReference>
<dbReference type="Proteomes" id="UP000503505">
    <property type="component" value="Chromosome"/>
</dbReference>
<dbReference type="AlphaFoldDB" id="A0AAE6WU41"/>